<protein>
    <submittedName>
        <fullName evidence="2">Uncharacterized protein</fullName>
    </submittedName>
</protein>
<keyword evidence="3" id="KW-1185">Reference proteome</keyword>
<gene>
    <name evidence="2" type="ORF">EV188_104126</name>
</gene>
<evidence type="ECO:0000313" key="2">
    <source>
        <dbReference type="EMBL" id="TDQ58386.1"/>
    </source>
</evidence>
<feature type="signal peptide" evidence="1">
    <location>
        <begin position="1"/>
        <end position="32"/>
    </location>
</feature>
<organism evidence="2 3">
    <name type="scientific">Actinomycetospora succinea</name>
    <dbReference type="NCBI Taxonomy" id="663603"/>
    <lineage>
        <taxon>Bacteria</taxon>
        <taxon>Bacillati</taxon>
        <taxon>Actinomycetota</taxon>
        <taxon>Actinomycetes</taxon>
        <taxon>Pseudonocardiales</taxon>
        <taxon>Pseudonocardiaceae</taxon>
        <taxon>Actinomycetospora</taxon>
    </lineage>
</organism>
<proteinExistence type="predicted"/>
<evidence type="ECO:0000256" key="1">
    <source>
        <dbReference type="SAM" id="SignalP"/>
    </source>
</evidence>
<feature type="chain" id="PRO_5039278189" evidence="1">
    <location>
        <begin position="33"/>
        <end position="84"/>
    </location>
</feature>
<comment type="caution">
    <text evidence="2">The sequence shown here is derived from an EMBL/GenBank/DDBJ whole genome shotgun (WGS) entry which is preliminary data.</text>
</comment>
<dbReference type="AlphaFoldDB" id="A0A4R6V9E2"/>
<accession>A0A4R6V9E2</accession>
<reference evidence="2 3" key="1">
    <citation type="submission" date="2019-03" db="EMBL/GenBank/DDBJ databases">
        <title>Genomic Encyclopedia of Type Strains, Phase IV (KMG-IV): sequencing the most valuable type-strain genomes for metagenomic binning, comparative biology and taxonomic classification.</title>
        <authorList>
            <person name="Goeker M."/>
        </authorList>
    </citation>
    <scope>NUCLEOTIDE SEQUENCE [LARGE SCALE GENOMIC DNA]</scope>
    <source>
        <strain evidence="2 3">DSM 45775</strain>
    </source>
</reference>
<dbReference type="EMBL" id="SNYO01000004">
    <property type="protein sequence ID" value="TDQ58386.1"/>
    <property type="molecule type" value="Genomic_DNA"/>
</dbReference>
<keyword evidence="1" id="KW-0732">Signal</keyword>
<sequence>MGTVGTMSPPDARVTRLARALPLLLAALLALAAVGTVGSAGCDDPARYVSTPDGISLQGGCLKPADIDPLVGDASDHDPMSRRG</sequence>
<name>A0A4R6V9E2_9PSEU</name>
<evidence type="ECO:0000313" key="3">
    <source>
        <dbReference type="Proteomes" id="UP000295705"/>
    </source>
</evidence>
<dbReference type="Proteomes" id="UP000295705">
    <property type="component" value="Unassembled WGS sequence"/>
</dbReference>